<protein>
    <submittedName>
        <fullName evidence="1">Uncharacterized protein</fullName>
    </submittedName>
</protein>
<keyword evidence="2" id="KW-1185">Reference proteome</keyword>
<name>A0A285PPH8_9FIRM</name>
<dbReference type="Pfam" id="PF20476">
    <property type="entry name" value="DUF6718"/>
    <property type="match status" value="1"/>
</dbReference>
<reference evidence="2" key="1">
    <citation type="submission" date="2017-09" db="EMBL/GenBank/DDBJ databases">
        <authorList>
            <person name="Shetty A S."/>
        </authorList>
    </citation>
    <scope>NUCLEOTIDE SEQUENCE [LARGE SCALE GENOMIC DNA]</scope>
</reference>
<gene>
    <name evidence="1" type="ORF">EHLA_0776</name>
</gene>
<dbReference type="EMBL" id="LT907978">
    <property type="protein sequence ID" value="SOB71523.1"/>
    <property type="molecule type" value="Genomic_DNA"/>
</dbReference>
<evidence type="ECO:0000313" key="1">
    <source>
        <dbReference type="EMBL" id="SOB71523.1"/>
    </source>
</evidence>
<dbReference type="InterPro" id="IPR046564">
    <property type="entry name" value="DUF6718"/>
</dbReference>
<dbReference type="AlphaFoldDB" id="A0A285PPH8"/>
<accession>A0A285PPH8</accession>
<dbReference type="Proteomes" id="UP000217549">
    <property type="component" value="Chromosome I"/>
</dbReference>
<proteinExistence type="predicted"/>
<evidence type="ECO:0000313" key="2">
    <source>
        <dbReference type="Proteomes" id="UP000217549"/>
    </source>
</evidence>
<dbReference type="RefSeq" id="WP_096239384.1">
    <property type="nucleotide sequence ID" value="NZ_JAQXXH010000173.1"/>
</dbReference>
<dbReference type="KEGG" id="ehl:EHLA_0776"/>
<organism evidence="1 2">
    <name type="scientific">Anaerobutyricum hallii</name>
    <dbReference type="NCBI Taxonomy" id="39488"/>
    <lineage>
        <taxon>Bacteria</taxon>
        <taxon>Bacillati</taxon>
        <taxon>Bacillota</taxon>
        <taxon>Clostridia</taxon>
        <taxon>Lachnospirales</taxon>
        <taxon>Lachnospiraceae</taxon>
        <taxon>Anaerobutyricum</taxon>
    </lineage>
</organism>
<sequence length="74" mass="8413">MCYLVAKKFGSVGCSALQTTHGQHLVELKKRIIDKVGTDKIQLVTISRPSAYGEYEPYHFCDTEDEFERTVAKM</sequence>